<feature type="domain" description="ABC transporter" evidence="5">
    <location>
        <begin position="10"/>
        <end position="264"/>
    </location>
</feature>
<comment type="caution">
    <text evidence="6">The sequence shown here is derived from an EMBL/GenBank/DDBJ whole genome shotgun (WGS) entry which is preliminary data.</text>
</comment>
<dbReference type="RefSeq" id="WP_227183595.1">
    <property type="nucleotide sequence ID" value="NZ_JAJCIQ010000007.1"/>
</dbReference>
<keyword evidence="7" id="KW-1185">Reference proteome</keyword>
<dbReference type="SUPFAM" id="SSF52540">
    <property type="entry name" value="P-loop containing nucleoside triphosphate hydrolases"/>
    <property type="match status" value="1"/>
</dbReference>
<dbReference type="InterPro" id="IPR003593">
    <property type="entry name" value="AAA+_ATPase"/>
</dbReference>
<dbReference type="CDD" id="cd03257">
    <property type="entry name" value="ABC_NikE_OppD_transporters"/>
    <property type="match status" value="1"/>
</dbReference>
<keyword evidence="2" id="KW-0813">Transport</keyword>
<gene>
    <name evidence="6" type="ORF">LIZ65_10850</name>
</gene>
<dbReference type="PANTHER" id="PTHR43776:SF7">
    <property type="entry name" value="D,D-DIPEPTIDE TRANSPORT ATP-BINDING PROTEIN DDPF-RELATED"/>
    <property type="match status" value="1"/>
</dbReference>
<dbReference type="NCBIfam" id="TIGR01727">
    <property type="entry name" value="oligo_HPY"/>
    <property type="match status" value="1"/>
</dbReference>
<evidence type="ECO:0000256" key="4">
    <source>
        <dbReference type="ARBA" id="ARBA00022840"/>
    </source>
</evidence>
<evidence type="ECO:0000256" key="2">
    <source>
        <dbReference type="ARBA" id="ARBA00022448"/>
    </source>
</evidence>
<dbReference type="InterPro" id="IPR003439">
    <property type="entry name" value="ABC_transporter-like_ATP-bd"/>
</dbReference>
<accession>A0ABS8DH74</accession>
<dbReference type="SMART" id="SM00382">
    <property type="entry name" value="AAA"/>
    <property type="match status" value="1"/>
</dbReference>
<dbReference type="Gene3D" id="3.40.50.300">
    <property type="entry name" value="P-loop containing nucleotide triphosphate hydrolases"/>
    <property type="match status" value="1"/>
</dbReference>
<keyword evidence="4 6" id="KW-0067">ATP-binding</keyword>
<dbReference type="PANTHER" id="PTHR43776">
    <property type="entry name" value="TRANSPORT ATP-BINDING PROTEIN"/>
    <property type="match status" value="1"/>
</dbReference>
<organism evidence="6 7">
    <name type="scientific">Bariatricus massiliensis</name>
    <dbReference type="NCBI Taxonomy" id="1745713"/>
    <lineage>
        <taxon>Bacteria</taxon>
        <taxon>Bacillati</taxon>
        <taxon>Bacillota</taxon>
        <taxon>Clostridia</taxon>
        <taxon>Lachnospirales</taxon>
        <taxon>Lachnospiraceae</taxon>
        <taxon>Bariatricus</taxon>
    </lineage>
</organism>
<dbReference type="InterPro" id="IPR013563">
    <property type="entry name" value="Oligopep_ABC_C"/>
</dbReference>
<dbReference type="PROSITE" id="PS50893">
    <property type="entry name" value="ABC_TRANSPORTER_2"/>
    <property type="match status" value="1"/>
</dbReference>
<evidence type="ECO:0000313" key="7">
    <source>
        <dbReference type="Proteomes" id="UP001299546"/>
    </source>
</evidence>
<name>A0ABS8DH74_9FIRM</name>
<dbReference type="InterPro" id="IPR050319">
    <property type="entry name" value="ABC_transp_ATP-bind"/>
</dbReference>
<proteinExistence type="inferred from homology"/>
<dbReference type="Proteomes" id="UP001299546">
    <property type="component" value="Unassembled WGS sequence"/>
</dbReference>
<dbReference type="GO" id="GO:0005524">
    <property type="term" value="F:ATP binding"/>
    <property type="evidence" value="ECO:0007669"/>
    <property type="project" value="UniProtKB-KW"/>
</dbReference>
<dbReference type="PROSITE" id="PS00211">
    <property type="entry name" value="ABC_TRANSPORTER_1"/>
    <property type="match status" value="1"/>
</dbReference>
<protein>
    <submittedName>
        <fullName evidence="6">ABC transporter ATP-binding protein</fullName>
    </submittedName>
</protein>
<evidence type="ECO:0000256" key="3">
    <source>
        <dbReference type="ARBA" id="ARBA00022741"/>
    </source>
</evidence>
<dbReference type="InterPro" id="IPR017871">
    <property type="entry name" value="ABC_transporter-like_CS"/>
</dbReference>
<dbReference type="InterPro" id="IPR027417">
    <property type="entry name" value="P-loop_NTPase"/>
</dbReference>
<dbReference type="Pfam" id="PF00005">
    <property type="entry name" value="ABC_tran"/>
    <property type="match status" value="1"/>
</dbReference>
<keyword evidence="3" id="KW-0547">Nucleotide-binding</keyword>
<comment type="similarity">
    <text evidence="1">Belongs to the ABC transporter superfamily.</text>
</comment>
<evidence type="ECO:0000256" key="1">
    <source>
        <dbReference type="ARBA" id="ARBA00005417"/>
    </source>
</evidence>
<evidence type="ECO:0000313" key="6">
    <source>
        <dbReference type="EMBL" id="MCB7387786.1"/>
    </source>
</evidence>
<evidence type="ECO:0000259" key="5">
    <source>
        <dbReference type="PROSITE" id="PS50893"/>
    </source>
</evidence>
<dbReference type="Pfam" id="PF08352">
    <property type="entry name" value="oligo_HPY"/>
    <property type="match status" value="1"/>
</dbReference>
<reference evidence="6 7" key="1">
    <citation type="submission" date="2021-10" db="EMBL/GenBank/DDBJ databases">
        <title>Collection of gut derived symbiotic bacterial strains cultured from healthy donors.</title>
        <authorList>
            <person name="Lin H."/>
            <person name="Littmann E."/>
            <person name="Kohout C."/>
            <person name="Pamer E.G."/>
        </authorList>
    </citation>
    <scope>NUCLEOTIDE SEQUENCE [LARGE SCALE GENOMIC DNA]</scope>
    <source>
        <strain evidence="6 7">DFI.1.165</strain>
    </source>
</reference>
<dbReference type="EMBL" id="JAJCIS010000006">
    <property type="protein sequence ID" value="MCB7387786.1"/>
    <property type="molecule type" value="Genomic_DNA"/>
</dbReference>
<sequence length="334" mass="37312">MNKENHTPFVSVKDVAMWYPYHGKRQQKGEKDWIKAVDGVSIEIEHGEILGVIGESGCGKSTLGKILTRLENPTRGDCLIDGVSTKEMIKKDAKKFRSTVQIVFQNPFDTFTPRDTIEKILLRPLKNYSIGTDNEDRRRICIEALEAGGLRPAEDILKRFPHELSGGQLQRISIIRSMFLNPGFIVADEPVSMLDVSVRADIINMLIELSKSKDAAVMFISHDIALTRYISDNIAVMYLGRIVEYGSADEVVKSPMHPYTQALISNCASIDPEDKQETISIEGEPPTPLNPGPGCYFAPRCYMACEECYKRYPEPVVSKTGHWAACARIGENGK</sequence>